<accession>A0A8J4V2D1</accession>
<evidence type="ECO:0000256" key="9">
    <source>
        <dbReference type="SAM" id="MobiDB-lite"/>
    </source>
</evidence>
<feature type="transmembrane region" description="Helical" evidence="10">
    <location>
        <begin position="46"/>
        <end position="66"/>
    </location>
</feature>
<evidence type="ECO:0000256" key="4">
    <source>
        <dbReference type="ARBA" id="ARBA00022692"/>
    </source>
</evidence>
<keyword evidence="3" id="KW-0813">Transport</keyword>
<feature type="compositionally biased region" description="Polar residues" evidence="9">
    <location>
        <begin position="179"/>
        <end position="204"/>
    </location>
</feature>
<dbReference type="PANTHER" id="PTHR12952">
    <property type="entry name" value="SYS1"/>
    <property type="match status" value="1"/>
</dbReference>
<dbReference type="GO" id="GO:0005829">
    <property type="term" value="C:cytosol"/>
    <property type="evidence" value="ECO:0007669"/>
    <property type="project" value="GOC"/>
</dbReference>
<keyword evidence="12" id="KW-1185">Reference proteome</keyword>
<evidence type="ECO:0000313" key="12">
    <source>
        <dbReference type="Proteomes" id="UP000695562"/>
    </source>
</evidence>
<dbReference type="GO" id="GO:0000139">
    <property type="term" value="C:Golgi membrane"/>
    <property type="evidence" value="ECO:0007669"/>
    <property type="project" value="UniProtKB-SubCell"/>
</dbReference>
<evidence type="ECO:0000256" key="1">
    <source>
        <dbReference type="ARBA" id="ARBA00004653"/>
    </source>
</evidence>
<evidence type="ECO:0000256" key="2">
    <source>
        <dbReference type="ARBA" id="ARBA00008160"/>
    </source>
</evidence>
<comment type="similarity">
    <text evidence="2">Belongs to the SYS1 family.</text>
</comment>
<feature type="transmembrane region" description="Helical" evidence="10">
    <location>
        <begin position="20"/>
        <end position="39"/>
    </location>
</feature>
<evidence type="ECO:0000256" key="6">
    <source>
        <dbReference type="ARBA" id="ARBA00022989"/>
    </source>
</evidence>
<dbReference type="GO" id="GO:0005802">
    <property type="term" value="C:trans-Golgi network"/>
    <property type="evidence" value="ECO:0007669"/>
    <property type="project" value="TreeGrafter"/>
</dbReference>
<dbReference type="GO" id="GO:0006895">
    <property type="term" value="P:Golgi to endosome transport"/>
    <property type="evidence" value="ECO:0007669"/>
    <property type="project" value="TreeGrafter"/>
</dbReference>
<name>A0A8J4V2D1_9MYCE</name>
<keyword evidence="4 10" id="KW-0812">Transmembrane</keyword>
<evidence type="ECO:0000313" key="11">
    <source>
        <dbReference type="EMBL" id="KAF2078195.1"/>
    </source>
</evidence>
<protein>
    <submittedName>
        <fullName evidence="11">Uncharacterized protein</fullName>
    </submittedName>
</protein>
<proteinExistence type="inferred from homology"/>
<dbReference type="Proteomes" id="UP000695562">
    <property type="component" value="Unassembled WGS sequence"/>
</dbReference>
<keyword evidence="7" id="KW-0333">Golgi apparatus</keyword>
<gene>
    <name evidence="11" type="ORF">CYY_000485</name>
</gene>
<dbReference type="PANTHER" id="PTHR12952:SF0">
    <property type="entry name" value="PROTEIN SYS1 HOMOLOG"/>
    <property type="match status" value="1"/>
</dbReference>
<dbReference type="GO" id="GO:0034067">
    <property type="term" value="P:protein localization to Golgi apparatus"/>
    <property type="evidence" value="ECO:0007669"/>
    <property type="project" value="TreeGrafter"/>
</dbReference>
<feature type="compositionally biased region" description="Low complexity" evidence="9">
    <location>
        <begin position="148"/>
        <end position="162"/>
    </location>
</feature>
<dbReference type="AlphaFoldDB" id="A0A8J4V2D1"/>
<keyword evidence="5" id="KW-0653">Protein transport</keyword>
<keyword evidence="8 10" id="KW-0472">Membrane</keyword>
<keyword evidence="6 10" id="KW-1133">Transmembrane helix</keyword>
<feature type="transmembrane region" description="Helical" evidence="10">
    <location>
        <begin position="72"/>
        <end position="91"/>
    </location>
</feature>
<sequence>MQQIFSYKLMDLHSQTGRITITSFAITYLLGSLILKYIVERSKKCLDHSATVTVVHFFIVCFYSGFPRSLAWWGVNLIGMVVMAMFGEYLCMRRELRDIPLSRAKELDSTPIANPFSPTFNSNSLNGIALNNLNRNIINNNNNNNNLNSLNSLNSNSNSNNSKSKDKDTDDECEIIHDMNSSNGSVINSSKKNGYMSLSTKDIP</sequence>
<dbReference type="EMBL" id="AJWJ01000009">
    <property type="protein sequence ID" value="KAF2078195.1"/>
    <property type="molecule type" value="Genomic_DNA"/>
</dbReference>
<evidence type="ECO:0000256" key="10">
    <source>
        <dbReference type="SAM" id="Phobius"/>
    </source>
</evidence>
<evidence type="ECO:0000256" key="3">
    <source>
        <dbReference type="ARBA" id="ARBA00022448"/>
    </source>
</evidence>
<dbReference type="Pfam" id="PF09801">
    <property type="entry name" value="SYS1"/>
    <property type="match status" value="1"/>
</dbReference>
<evidence type="ECO:0000256" key="8">
    <source>
        <dbReference type="ARBA" id="ARBA00023136"/>
    </source>
</evidence>
<feature type="region of interest" description="Disordered" evidence="9">
    <location>
        <begin position="148"/>
        <end position="204"/>
    </location>
</feature>
<evidence type="ECO:0000256" key="7">
    <source>
        <dbReference type="ARBA" id="ARBA00023034"/>
    </source>
</evidence>
<reference evidence="11" key="1">
    <citation type="submission" date="2020-01" db="EMBL/GenBank/DDBJ databases">
        <title>Development of genomics and gene disruption for Polysphondylium violaceum indicates a role for the polyketide synthase stlB in stalk morphogenesis.</title>
        <authorList>
            <person name="Narita B."/>
            <person name="Kawabe Y."/>
            <person name="Kin K."/>
            <person name="Saito T."/>
            <person name="Gibbs R."/>
            <person name="Kuspa A."/>
            <person name="Muzny D."/>
            <person name="Queller D."/>
            <person name="Richards S."/>
            <person name="Strassman J."/>
            <person name="Sucgang R."/>
            <person name="Worley K."/>
            <person name="Schaap P."/>
        </authorList>
    </citation>
    <scope>NUCLEOTIDE SEQUENCE</scope>
    <source>
        <strain evidence="11">QSvi11</strain>
    </source>
</reference>
<dbReference type="InterPro" id="IPR019185">
    <property type="entry name" value="Integral_membrane_SYS1-rel"/>
</dbReference>
<organism evidence="11 12">
    <name type="scientific">Polysphondylium violaceum</name>
    <dbReference type="NCBI Taxonomy" id="133409"/>
    <lineage>
        <taxon>Eukaryota</taxon>
        <taxon>Amoebozoa</taxon>
        <taxon>Evosea</taxon>
        <taxon>Eumycetozoa</taxon>
        <taxon>Dictyostelia</taxon>
        <taxon>Dictyosteliales</taxon>
        <taxon>Dictyosteliaceae</taxon>
        <taxon>Polysphondylium</taxon>
    </lineage>
</organism>
<dbReference type="GO" id="GO:0043001">
    <property type="term" value="P:Golgi to plasma membrane protein transport"/>
    <property type="evidence" value="ECO:0007669"/>
    <property type="project" value="TreeGrafter"/>
</dbReference>
<evidence type="ECO:0000256" key="5">
    <source>
        <dbReference type="ARBA" id="ARBA00022927"/>
    </source>
</evidence>
<dbReference type="OrthoDB" id="542931at2759"/>
<comment type="caution">
    <text evidence="11">The sequence shown here is derived from an EMBL/GenBank/DDBJ whole genome shotgun (WGS) entry which is preliminary data.</text>
</comment>
<comment type="subcellular location">
    <subcellularLocation>
        <location evidence="1">Golgi apparatus membrane</location>
        <topology evidence="1">Multi-pass membrane protein</topology>
    </subcellularLocation>
</comment>